<organism evidence="1 2">
    <name type="scientific">Phyllobacterium trifolii</name>
    <dbReference type="NCBI Taxonomy" id="300193"/>
    <lineage>
        <taxon>Bacteria</taxon>
        <taxon>Pseudomonadati</taxon>
        <taxon>Pseudomonadota</taxon>
        <taxon>Alphaproteobacteria</taxon>
        <taxon>Hyphomicrobiales</taxon>
        <taxon>Phyllobacteriaceae</taxon>
        <taxon>Phyllobacterium</taxon>
    </lineage>
</organism>
<protein>
    <recommendedName>
        <fullName evidence="3">DUF982 domain-containing protein</fullName>
    </recommendedName>
</protein>
<dbReference type="RefSeq" id="WP_183660737.1">
    <property type="nucleotide sequence ID" value="NZ_JACHXN010000001.1"/>
</dbReference>
<dbReference type="Pfam" id="PF06169">
    <property type="entry name" value="DUF982"/>
    <property type="match status" value="1"/>
</dbReference>
<evidence type="ECO:0000313" key="2">
    <source>
        <dbReference type="Proteomes" id="UP000554520"/>
    </source>
</evidence>
<comment type="caution">
    <text evidence="1">The sequence shown here is derived from an EMBL/GenBank/DDBJ whole genome shotgun (WGS) entry which is preliminary data.</text>
</comment>
<sequence length="99" mass="11037">MNSYFDSPIFVKDGSRIVREIATLDDAIEFLDSWPDAHRDVIYETAWRTCCEVFDGHKPLSVAHAAFEGFARKAKILEDPASVMPWIMNAKSGGGLMTA</sequence>
<dbReference type="EMBL" id="JACHXN010000001">
    <property type="protein sequence ID" value="MBB3143708.1"/>
    <property type="molecule type" value="Genomic_DNA"/>
</dbReference>
<evidence type="ECO:0000313" key="1">
    <source>
        <dbReference type="EMBL" id="MBB3143708.1"/>
    </source>
</evidence>
<dbReference type="AlphaFoldDB" id="A0A839TZM0"/>
<reference evidence="1 2" key="1">
    <citation type="submission" date="2020-08" db="EMBL/GenBank/DDBJ databases">
        <title>Genomic Encyclopedia of Type Strains, Phase III (KMG-III): the genomes of soil and plant-associated and newly described type strains.</title>
        <authorList>
            <person name="Whitman W."/>
        </authorList>
    </citation>
    <scope>NUCLEOTIDE SEQUENCE [LARGE SCALE GENOMIC DNA]</scope>
    <source>
        <strain evidence="1 2">CECT 7015</strain>
    </source>
</reference>
<accession>A0A839TZM0</accession>
<gene>
    <name evidence="1" type="ORF">FHS21_000091</name>
</gene>
<proteinExistence type="predicted"/>
<name>A0A839TZM0_9HYPH</name>
<evidence type="ECO:0008006" key="3">
    <source>
        <dbReference type="Google" id="ProtNLM"/>
    </source>
</evidence>
<dbReference type="Gene3D" id="6.10.250.730">
    <property type="match status" value="1"/>
</dbReference>
<dbReference type="InterPro" id="IPR010385">
    <property type="entry name" value="DUF982"/>
</dbReference>
<dbReference type="Proteomes" id="UP000554520">
    <property type="component" value="Unassembled WGS sequence"/>
</dbReference>
<keyword evidence="2" id="KW-1185">Reference proteome</keyword>